<organism evidence="1 2">
    <name type="scientific">Piloderma croceum (strain F 1598)</name>
    <dbReference type="NCBI Taxonomy" id="765440"/>
    <lineage>
        <taxon>Eukaryota</taxon>
        <taxon>Fungi</taxon>
        <taxon>Dikarya</taxon>
        <taxon>Basidiomycota</taxon>
        <taxon>Agaricomycotina</taxon>
        <taxon>Agaricomycetes</taxon>
        <taxon>Agaricomycetidae</taxon>
        <taxon>Atheliales</taxon>
        <taxon>Atheliaceae</taxon>
        <taxon>Piloderma</taxon>
    </lineage>
</organism>
<dbReference type="STRING" id="765440.A0A0C3B1S4"/>
<dbReference type="SUPFAM" id="SSF52047">
    <property type="entry name" value="RNI-like"/>
    <property type="match status" value="1"/>
</dbReference>
<evidence type="ECO:0000313" key="1">
    <source>
        <dbReference type="EMBL" id="KIM80143.1"/>
    </source>
</evidence>
<accession>A0A0C3B1S4</accession>
<name>A0A0C3B1S4_PILCF</name>
<dbReference type="EMBL" id="KN833005">
    <property type="protein sequence ID" value="KIM80143.1"/>
    <property type="molecule type" value="Genomic_DNA"/>
</dbReference>
<keyword evidence="2" id="KW-1185">Reference proteome</keyword>
<evidence type="ECO:0000313" key="2">
    <source>
        <dbReference type="Proteomes" id="UP000054166"/>
    </source>
</evidence>
<dbReference type="InterPro" id="IPR032675">
    <property type="entry name" value="LRR_dom_sf"/>
</dbReference>
<dbReference type="Gene3D" id="3.80.10.10">
    <property type="entry name" value="Ribonuclease Inhibitor"/>
    <property type="match status" value="1"/>
</dbReference>
<dbReference type="Proteomes" id="UP000054166">
    <property type="component" value="Unassembled WGS sequence"/>
</dbReference>
<reference evidence="1 2" key="1">
    <citation type="submission" date="2014-04" db="EMBL/GenBank/DDBJ databases">
        <authorList>
            <consortium name="DOE Joint Genome Institute"/>
            <person name="Kuo A."/>
            <person name="Tarkka M."/>
            <person name="Buscot F."/>
            <person name="Kohler A."/>
            <person name="Nagy L.G."/>
            <person name="Floudas D."/>
            <person name="Copeland A."/>
            <person name="Barry K.W."/>
            <person name="Cichocki N."/>
            <person name="Veneault-Fourrey C."/>
            <person name="LaButti K."/>
            <person name="Lindquist E.A."/>
            <person name="Lipzen A."/>
            <person name="Lundell T."/>
            <person name="Morin E."/>
            <person name="Murat C."/>
            <person name="Sun H."/>
            <person name="Tunlid A."/>
            <person name="Henrissat B."/>
            <person name="Grigoriev I.V."/>
            <person name="Hibbett D.S."/>
            <person name="Martin F."/>
            <person name="Nordberg H.P."/>
            <person name="Cantor M.N."/>
            <person name="Hua S.X."/>
        </authorList>
    </citation>
    <scope>NUCLEOTIDE SEQUENCE [LARGE SCALE GENOMIC DNA]</scope>
    <source>
        <strain evidence="1 2">F 1598</strain>
    </source>
</reference>
<dbReference type="InParanoid" id="A0A0C3B1S4"/>
<gene>
    <name evidence="1" type="ORF">PILCRDRAFT_822661</name>
</gene>
<proteinExistence type="predicted"/>
<dbReference type="HOGENOM" id="CLU_020999_3_3_1"/>
<dbReference type="Gene3D" id="1.20.1280.50">
    <property type="match status" value="1"/>
</dbReference>
<reference evidence="2" key="2">
    <citation type="submission" date="2015-01" db="EMBL/GenBank/DDBJ databases">
        <title>Evolutionary Origins and Diversification of the Mycorrhizal Mutualists.</title>
        <authorList>
            <consortium name="DOE Joint Genome Institute"/>
            <consortium name="Mycorrhizal Genomics Consortium"/>
            <person name="Kohler A."/>
            <person name="Kuo A."/>
            <person name="Nagy L.G."/>
            <person name="Floudas D."/>
            <person name="Copeland A."/>
            <person name="Barry K.W."/>
            <person name="Cichocki N."/>
            <person name="Veneault-Fourrey C."/>
            <person name="LaButti K."/>
            <person name="Lindquist E.A."/>
            <person name="Lipzen A."/>
            <person name="Lundell T."/>
            <person name="Morin E."/>
            <person name="Murat C."/>
            <person name="Riley R."/>
            <person name="Ohm R."/>
            <person name="Sun H."/>
            <person name="Tunlid A."/>
            <person name="Henrissat B."/>
            <person name="Grigoriev I.V."/>
            <person name="Hibbett D.S."/>
            <person name="Martin F."/>
        </authorList>
    </citation>
    <scope>NUCLEOTIDE SEQUENCE [LARGE SCALE GENOMIC DNA]</scope>
    <source>
        <strain evidence="2">F 1598</strain>
    </source>
</reference>
<dbReference type="OrthoDB" id="3225069at2759"/>
<protein>
    <submittedName>
        <fullName evidence="1">Uncharacterized protein</fullName>
    </submittedName>
</protein>
<sequence length="462" mass="52435">MEPEPLEHAAFRDHHTPTRVAPIETVPNELLVSVFQLGRGLTRRTQSEIPFPVVASHVSRRWRHVAIHTPALWTNIFACSLQSLGRVEAFILRSAEYNLDITCDWSGRGLAEIYPLWVIADCVDMLARHSHRWREFVFKTDNSLHVDAVVSRLGQIAAPRIQALRLLFFNDRQVVPPNRQLFSPHLASLTTLDLYLPDPGWMPTYANFREIVASCPSLTTLILRCLCPYWPGDDQIDPIEIPLLRSLALGDFADNSYYIARILAAISTPALENLELLGLGPGSWHIFELIHERKGRIFPALRSITLLNCEIQKGVIVWMAATFPSVTHLVVLHANLDNFAEMLADRSVYPNNPNGLPIWPELRSCTFMANRPTIRPKTKQLLQNVISSRKSAGMPLAELRCEQTLHDQTSLRGCLQDGVHFALFKRSDYEAYLHRDIFYPNAEENIIGMQRFWGNNLDVNGG</sequence>
<dbReference type="AlphaFoldDB" id="A0A0C3B1S4"/>